<dbReference type="Gene3D" id="3.40.640.10">
    <property type="entry name" value="Type I PLP-dependent aspartate aminotransferase-like (Major domain)"/>
    <property type="match status" value="1"/>
</dbReference>
<organism evidence="8 9">
    <name type="scientific">Aspergillus thermomutatus</name>
    <name type="common">Neosartorya pseudofischeri</name>
    <dbReference type="NCBI Taxonomy" id="41047"/>
    <lineage>
        <taxon>Eukaryota</taxon>
        <taxon>Fungi</taxon>
        <taxon>Dikarya</taxon>
        <taxon>Ascomycota</taxon>
        <taxon>Pezizomycotina</taxon>
        <taxon>Eurotiomycetes</taxon>
        <taxon>Eurotiomycetidae</taxon>
        <taxon>Eurotiales</taxon>
        <taxon>Aspergillaceae</taxon>
        <taxon>Aspergillus</taxon>
        <taxon>Aspergillus subgen. Fumigati</taxon>
    </lineage>
</organism>
<dbReference type="Proteomes" id="UP000215305">
    <property type="component" value="Unassembled WGS sequence"/>
</dbReference>
<evidence type="ECO:0000313" key="9">
    <source>
        <dbReference type="Proteomes" id="UP000215305"/>
    </source>
</evidence>
<dbReference type="RefSeq" id="XP_026613810.1">
    <property type="nucleotide sequence ID" value="XM_026760326.1"/>
</dbReference>
<protein>
    <recommendedName>
        <fullName evidence="7">Aminotransferase class I/classII large domain-containing protein</fullName>
    </recommendedName>
</protein>
<evidence type="ECO:0000313" key="8">
    <source>
        <dbReference type="EMBL" id="RHZ53976.1"/>
    </source>
</evidence>
<dbReference type="GeneID" id="38128681"/>
<dbReference type="FunFam" id="3.40.640.10:FF:000127">
    <property type="entry name" value="Aromatic amino acid aminotransferase C56E4.03"/>
    <property type="match status" value="1"/>
</dbReference>
<dbReference type="InterPro" id="IPR004839">
    <property type="entry name" value="Aminotransferase_I/II_large"/>
</dbReference>
<proteinExistence type="inferred from homology"/>
<dbReference type="AlphaFoldDB" id="A0A397GX22"/>
<dbReference type="PANTHER" id="PTHR42790">
    <property type="entry name" value="AMINOTRANSFERASE"/>
    <property type="match status" value="1"/>
</dbReference>
<sequence>MARSKQLELSAPLDLSHHFSVTTTRRESSNLKRLYKYYVIPGMGNLSGGMPHASYFPYDTLEATVARPQRFDPAPDNGKAAPEKDTDSPARIIVPKESKTDDMEKKIDITTALQYSTAQGLPPMASFVRNFTREHLHPNVPYAGGPETLLSCGATDGFNKVIETFTNTWSPDRDMIRQREGILCEEFVYMNAIQTARPRGLNIAEVTIDAQGMLAYGKGGLADVLETWDYRKGRRPHLLYTITIGQNPTGGTMSVHRRKEIYALCQRYDIIIVEDDPYWNMQYPSSQRMAARYRNTPLDESLITQNYNTHGKSSGYQFLDSLVPSFLSVDTDGRVIRLDTFSKTIAPGCRLGWITGQPAFIERITRLTETSTQNPSGFVQAMVSGMILGQQDDEDVRGPKNKSQSGWKMDGWVRWLEGLRGAYERRMQAMCISLEEGKYIINGDGSEPSESSEESGWEVIDKVQMYDFTWPMAGMFVWIKVLFNTHPLYEKYSPETLSKALWVHLTQEPFLCLVVPGDLFAPSQKALDQAWQYFRLCFAPMPEKEVAVITNRLVEGFRAFWQRKDLDGLDETKEFSQKFRNLQLEGVGNMMGIGC</sequence>
<dbReference type="CDD" id="cd00609">
    <property type="entry name" value="AAT_like"/>
    <property type="match status" value="1"/>
</dbReference>
<dbReference type="OrthoDB" id="691673at2759"/>
<evidence type="ECO:0000256" key="4">
    <source>
        <dbReference type="ARBA" id="ARBA00022679"/>
    </source>
</evidence>
<keyword evidence="4" id="KW-0808">Transferase</keyword>
<dbReference type="Pfam" id="PF00155">
    <property type="entry name" value="Aminotran_1_2"/>
    <property type="match status" value="1"/>
</dbReference>
<dbReference type="SUPFAM" id="SSF53383">
    <property type="entry name" value="PLP-dependent transferases"/>
    <property type="match status" value="1"/>
</dbReference>
<evidence type="ECO:0000259" key="7">
    <source>
        <dbReference type="Pfam" id="PF00155"/>
    </source>
</evidence>
<comment type="cofactor">
    <cofactor evidence="1">
        <name>pyridoxal 5'-phosphate</name>
        <dbReference type="ChEBI" id="CHEBI:597326"/>
    </cofactor>
</comment>
<dbReference type="STRING" id="41047.A0A397GX22"/>
<comment type="caution">
    <text evidence="8">The sequence shown here is derived from an EMBL/GenBank/DDBJ whole genome shotgun (WGS) entry which is preliminary data.</text>
</comment>
<dbReference type="VEuPathDB" id="FungiDB:CDV56_106707"/>
<keyword evidence="5" id="KW-0663">Pyridoxal phosphate</keyword>
<keyword evidence="9" id="KW-1185">Reference proteome</keyword>
<reference evidence="8" key="1">
    <citation type="submission" date="2018-08" db="EMBL/GenBank/DDBJ databases">
        <title>Draft genome sequence of azole-resistant Aspergillus thermomutatus (Neosartorya pseudofischeri) strain HMR AF 39, isolated from a human nasal aspirate.</title>
        <authorList>
            <person name="Parent-Michaud M."/>
            <person name="Dufresne P.J."/>
            <person name="Fournier E."/>
            <person name="Martineau C."/>
            <person name="Moreira S."/>
            <person name="Perkins V."/>
            <person name="De Repentigny L."/>
            <person name="Dufresne S.F."/>
        </authorList>
    </citation>
    <scope>NUCLEOTIDE SEQUENCE [LARGE SCALE GENOMIC DNA]</scope>
    <source>
        <strain evidence="8">HMR AF 39</strain>
    </source>
</reference>
<dbReference type="InterPro" id="IPR050859">
    <property type="entry name" value="Class-I_PLP-dep_aminotransf"/>
</dbReference>
<evidence type="ECO:0000256" key="3">
    <source>
        <dbReference type="ARBA" id="ARBA00022576"/>
    </source>
</evidence>
<dbReference type="GO" id="GO:0030170">
    <property type="term" value="F:pyridoxal phosphate binding"/>
    <property type="evidence" value="ECO:0007669"/>
    <property type="project" value="InterPro"/>
</dbReference>
<keyword evidence="3" id="KW-0032">Aminotransferase</keyword>
<comment type="similarity">
    <text evidence="2">Belongs to the class-I pyridoxal-phosphate-dependent aminotransferase family.</text>
</comment>
<accession>A0A397GX22</accession>
<dbReference type="GO" id="GO:1901605">
    <property type="term" value="P:alpha-amino acid metabolic process"/>
    <property type="evidence" value="ECO:0007669"/>
    <property type="project" value="TreeGrafter"/>
</dbReference>
<feature type="domain" description="Aminotransferase class I/classII large" evidence="7">
    <location>
        <begin position="242"/>
        <end position="395"/>
    </location>
</feature>
<evidence type="ECO:0000256" key="6">
    <source>
        <dbReference type="SAM" id="MobiDB-lite"/>
    </source>
</evidence>
<evidence type="ECO:0000256" key="2">
    <source>
        <dbReference type="ARBA" id="ARBA00007441"/>
    </source>
</evidence>
<dbReference type="InterPro" id="IPR015421">
    <property type="entry name" value="PyrdxlP-dep_Trfase_major"/>
</dbReference>
<evidence type="ECO:0000256" key="5">
    <source>
        <dbReference type="ARBA" id="ARBA00022898"/>
    </source>
</evidence>
<feature type="region of interest" description="Disordered" evidence="6">
    <location>
        <begin position="69"/>
        <end position="89"/>
    </location>
</feature>
<name>A0A397GX22_ASPTH</name>
<dbReference type="InterPro" id="IPR015424">
    <property type="entry name" value="PyrdxlP-dep_Trfase"/>
</dbReference>
<gene>
    <name evidence="8" type="ORF">CDV56_106707</name>
</gene>
<dbReference type="GO" id="GO:0008483">
    <property type="term" value="F:transaminase activity"/>
    <property type="evidence" value="ECO:0007669"/>
    <property type="project" value="UniProtKB-KW"/>
</dbReference>
<evidence type="ECO:0000256" key="1">
    <source>
        <dbReference type="ARBA" id="ARBA00001933"/>
    </source>
</evidence>
<dbReference type="EMBL" id="NKHU02000117">
    <property type="protein sequence ID" value="RHZ53976.1"/>
    <property type="molecule type" value="Genomic_DNA"/>
</dbReference>
<dbReference type="PANTHER" id="PTHR42790:SF1">
    <property type="entry name" value="AROMATIC AMINO ACID AMINOTRANSFERASE, HYPOTHETICAL (EUROFUNG)"/>
    <property type="match status" value="1"/>
</dbReference>